<evidence type="ECO:0000256" key="2">
    <source>
        <dbReference type="ARBA" id="ARBA00011738"/>
    </source>
</evidence>
<proteinExistence type="predicted"/>
<protein>
    <recommendedName>
        <fullName evidence="7">Aminotransferase class I/classII large domain-containing protein</fullName>
    </recommendedName>
</protein>
<dbReference type="GO" id="GO:0006520">
    <property type="term" value="P:amino acid metabolic process"/>
    <property type="evidence" value="ECO:0007669"/>
    <property type="project" value="InterPro"/>
</dbReference>
<evidence type="ECO:0000313" key="8">
    <source>
        <dbReference type="EMBL" id="RRT72980.1"/>
    </source>
</evidence>
<dbReference type="EMBL" id="AMZH03003233">
    <property type="protein sequence ID" value="RRT72980.1"/>
    <property type="molecule type" value="Genomic_DNA"/>
</dbReference>
<feature type="domain" description="Aminotransferase class I/classII large" evidence="7">
    <location>
        <begin position="93"/>
        <end position="156"/>
    </location>
</feature>
<feature type="region of interest" description="Disordered" evidence="6">
    <location>
        <begin position="1"/>
        <end position="27"/>
    </location>
</feature>
<name>A0A427A9S4_ENSVE</name>
<evidence type="ECO:0000256" key="1">
    <source>
        <dbReference type="ARBA" id="ARBA00001933"/>
    </source>
</evidence>
<keyword evidence="4" id="KW-0808">Transferase</keyword>
<comment type="cofactor">
    <cofactor evidence="1">
        <name>pyridoxal 5'-phosphate</name>
        <dbReference type="ChEBI" id="CHEBI:597326"/>
    </cofactor>
</comment>
<dbReference type="InterPro" id="IPR004839">
    <property type="entry name" value="Aminotransferase_I/II_large"/>
</dbReference>
<evidence type="ECO:0000256" key="3">
    <source>
        <dbReference type="ARBA" id="ARBA00022576"/>
    </source>
</evidence>
<comment type="subunit">
    <text evidence="2">Homodimer.</text>
</comment>
<dbReference type="Pfam" id="PF00155">
    <property type="entry name" value="Aminotran_1_2"/>
    <property type="match status" value="1"/>
</dbReference>
<evidence type="ECO:0000256" key="5">
    <source>
        <dbReference type="ARBA" id="ARBA00022898"/>
    </source>
</evidence>
<keyword evidence="5" id="KW-0663">Pyridoxal phosphate</keyword>
<dbReference type="PANTHER" id="PTHR11879:SF22">
    <property type="entry name" value="ASPARTATE AMINOTRANSFERASE, MITOCHONDRIAL"/>
    <property type="match status" value="1"/>
</dbReference>
<dbReference type="SUPFAM" id="SSF53383">
    <property type="entry name" value="PLP-dependent transferases"/>
    <property type="match status" value="1"/>
</dbReference>
<dbReference type="InterPro" id="IPR015422">
    <property type="entry name" value="PyrdxlP-dep_Trfase_small"/>
</dbReference>
<gene>
    <name evidence="8" type="ORF">B296_00007380</name>
</gene>
<reference evidence="8 9" key="1">
    <citation type="journal article" date="2014" name="Agronomy (Basel)">
        <title>A Draft Genome Sequence for Ensete ventricosum, the Drought-Tolerant Tree Against Hunger.</title>
        <authorList>
            <person name="Harrison J."/>
            <person name="Moore K.A."/>
            <person name="Paszkiewicz K."/>
            <person name="Jones T."/>
            <person name="Grant M."/>
            <person name="Ambacheew D."/>
            <person name="Muzemil S."/>
            <person name="Studholme D.J."/>
        </authorList>
    </citation>
    <scope>NUCLEOTIDE SEQUENCE [LARGE SCALE GENOMIC DNA]</scope>
</reference>
<organism evidence="8 9">
    <name type="scientific">Ensete ventricosum</name>
    <name type="common">Abyssinian banana</name>
    <name type="synonym">Musa ensete</name>
    <dbReference type="NCBI Taxonomy" id="4639"/>
    <lineage>
        <taxon>Eukaryota</taxon>
        <taxon>Viridiplantae</taxon>
        <taxon>Streptophyta</taxon>
        <taxon>Embryophyta</taxon>
        <taxon>Tracheophyta</taxon>
        <taxon>Spermatophyta</taxon>
        <taxon>Magnoliopsida</taxon>
        <taxon>Liliopsida</taxon>
        <taxon>Zingiberales</taxon>
        <taxon>Musaceae</taxon>
        <taxon>Ensete</taxon>
    </lineage>
</organism>
<dbReference type="Proteomes" id="UP000287651">
    <property type="component" value="Unassembled WGS sequence"/>
</dbReference>
<dbReference type="PANTHER" id="PTHR11879">
    <property type="entry name" value="ASPARTATE AMINOTRANSFERASE"/>
    <property type="match status" value="1"/>
</dbReference>
<sequence>MLSTLARHPCVKSSHSSSLSHGIPEPHRPLASRRVVRRIRLRQRRPGTGGPDPWRNSFSCSFLTLDRNISIALRSECYGTVTVAYNKDPSPVKVNLGVGAYRTEEGKPLVLNVVRRAEQLLVNDPYVHLNSSSRVKEYLPITGLADFNKLSAKLIFGADRCVVLSSF</sequence>
<comment type="caution">
    <text evidence="8">The sequence shown here is derived from an EMBL/GenBank/DDBJ whole genome shotgun (WGS) entry which is preliminary data.</text>
</comment>
<dbReference type="GO" id="GO:0030170">
    <property type="term" value="F:pyridoxal phosphate binding"/>
    <property type="evidence" value="ECO:0007669"/>
    <property type="project" value="InterPro"/>
</dbReference>
<keyword evidence="3" id="KW-0032">Aminotransferase</keyword>
<dbReference type="GO" id="GO:0004069">
    <property type="term" value="F:L-aspartate:2-oxoglutarate aminotransferase activity"/>
    <property type="evidence" value="ECO:0007669"/>
    <property type="project" value="UniProtKB-EC"/>
</dbReference>
<evidence type="ECO:0000256" key="6">
    <source>
        <dbReference type="SAM" id="MobiDB-lite"/>
    </source>
</evidence>
<dbReference type="InterPro" id="IPR000796">
    <property type="entry name" value="Asp_trans"/>
</dbReference>
<evidence type="ECO:0000313" key="9">
    <source>
        <dbReference type="Proteomes" id="UP000287651"/>
    </source>
</evidence>
<dbReference type="InterPro" id="IPR015424">
    <property type="entry name" value="PyrdxlP-dep_Trfase"/>
</dbReference>
<evidence type="ECO:0000259" key="7">
    <source>
        <dbReference type="Pfam" id="PF00155"/>
    </source>
</evidence>
<evidence type="ECO:0000256" key="4">
    <source>
        <dbReference type="ARBA" id="ARBA00022679"/>
    </source>
</evidence>
<accession>A0A427A9S4</accession>
<dbReference type="AlphaFoldDB" id="A0A427A9S4"/>
<dbReference type="Gene3D" id="3.90.1150.10">
    <property type="entry name" value="Aspartate Aminotransferase, domain 1"/>
    <property type="match status" value="1"/>
</dbReference>
<dbReference type="GO" id="GO:0005739">
    <property type="term" value="C:mitochondrion"/>
    <property type="evidence" value="ECO:0007669"/>
    <property type="project" value="TreeGrafter"/>
</dbReference>